<name>A0A0D2N0L4_HYPSF</name>
<keyword evidence="3" id="KW-1185">Reference proteome</keyword>
<sequence>MGGHAGGVLLGCGLRGAEAATGDGKGGRKRSGNRVYARRNETDLEACEGTRARGYRRAIPVSDATAVYASGKIWLDPYLGRAETTTGGRMRMVDEREGMDRAWDASCNVAPSGTRPPNIRPAEAG</sequence>
<proteinExistence type="predicted"/>
<feature type="region of interest" description="Disordered" evidence="1">
    <location>
        <begin position="106"/>
        <end position="125"/>
    </location>
</feature>
<dbReference type="EMBL" id="KN817971">
    <property type="protein sequence ID" value="KJA12709.1"/>
    <property type="molecule type" value="Genomic_DNA"/>
</dbReference>
<protein>
    <submittedName>
        <fullName evidence="2">Uncharacterized protein</fullName>
    </submittedName>
</protein>
<reference evidence="3" key="1">
    <citation type="submission" date="2014-04" db="EMBL/GenBank/DDBJ databases">
        <title>Evolutionary Origins and Diversification of the Mycorrhizal Mutualists.</title>
        <authorList>
            <consortium name="DOE Joint Genome Institute"/>
            <consortium name="Mycorrhizal Genomics Consortium"/>
            <person name="Kohler A."/>
            <person name="Kuo A."/>
            <person name="Nagy L.G."/>
            <person name="Floudas D."/>
            <person name="Copeland A."/>
            <person name="Barry K.W."/>
            <person name="Cichocki N."/>
            <person name="Veneault-Fourrey C."/>
            <person name="LaButti K."/>
            <person name="Lindquist E.A."/>
            <person name="Lipzen A."/>
            <person name="Lundell T."/>
            <person name="Morin E."/>
            <person name="Murat C."/>
            <person name="Riley R."/>
            <person name="Ohm R."/>
            <person name="Sun H."/>
            <person name="Tunlid A."/>
            <person name="Henrissat B."/>
            <person name="Grigoriev I.V."/>
            <person name="Hibbett D.S."/>
            <person name="Martin F."/>
        </authorList>
    </citation>
    <scope>NUCLEOTIDE SEQUENCE [LARGE SCALE GENOMIC DNA]</scope>
    <source>
        <strain evidence="3">FD-334 SS-4</strain>
    </source>
</reference>
<dbReference type="AlphaFoldDB" id="A0A0D2N0L4"/>
<dbReference type="Proteomes" id="UP000054270">
    <property type="component" value="Unassembled WGS sequence"/>
</dbReference>
<organism evidence="2 3">
    <name type="scientific">Hypholoma sublateritium (strain FD-334 SS-4)</name>
    <dbReference type="NCBI Taxonomy" id="945553"/>
    <lineage>
        <taxon>Eukaryota</taxon>
        <taxon>Fungi</taxon>
        <taxon>Dikarya</taxon>
        <taxon>Basidiomycota</taxon>
        <taxon>Agaricomycotina</taxon>
        <taxon>Agaricomycetes</taxon>
        <taxon>Agaricomycetidae</taxon>
        <taxon>Agaricales</taxon>
        <taxon>Agaricineae</taxon>
        <taxon>Strophariaceae</taxon>
        <taxon>Hypholoma</taxon>
    </lineage>
</organism>
<evidence type="ECO:0000313" key="2">
    <source>
        <dbReference type="EMBL" id="KJA12709.1"/>
    </source>
</evidence>
<gene>
    <name evidence="2" type="ORF">HYPSUDRAFT_210204</name>
</gene>
<accession>A0A0D2N0L4</accession>
<evidence type="ECO:0000313" key="3">
    <source>
        <dbReference type="Proteomes" id="UP000054270"/>
    </source>
</evidence>
<evidence type="ECO:0000256" key="1">
    <source>
        <dbReference type="SAM" id="MobiDB-lite"/>
    </source>
</evidence>